<dbReference type="PROSITE" id="PS00370">
    <property type="entry name" value="PEP_ENZYMES_PHOS_SITE"/>
    <property type="match status" value="1"/>
</dbReference>
<keyword evidence="10 15" id="KW-0418">Kinase</keyword>
<comment type="pathway">
    <text evidence="3 15">Carbohydrate biosynthesis; gluconeogenesis.</text>
</comment>
<accession>A0A1G1WPM4</accession>
<evidence type="ECO:0000256" key="8">
    <source>
        <dbReference type="ARBA" id="ARBA00022723"/>
    </source>
</evidence>
<evidence type="ECO:0000256" key="6">
    <source>
        <dbReference type="ARBA" id="ARBA00021623"/>
    </source>
</evidence>
<evidence type="ECO:0000256" key="7">
    <source>
        <dbReference type="ARBA" id="ARBA00022679"/>
    </source>
</evidence>
<dbReference type="PROSITE" id="PS00742">
    <property type="entry name" value="PEP_ENZYMES_2"/>
    <property type="match status" value="1"/>
</dbReference>
<dbReference type="GO" id="GO:0005524">
    <property type="term" value="F:ATP binding"/>
    <property type="evidence" value="ECO:0007669"/>
    <property type="project" value="UniProtKB-KW"/>
</dbReference>
<evidence type="ECO:0000259" key="16">
    <source>
        <dbReference type="Pfam" id="PF00391"/>
    </source>
</evidence>
<evidence type="ECO:0000256" key="14">
    <source>
        <dbReference type="ARBA" id="ARBA00047700"/>
    </source>
</evidence>
<feature type="domain" description="Pyruvate phosphate dikinase AMP/ATP-binding" evidence="17">
    <location>
        <begin position="16"/>
        <end position="348"/>
    </location>
</feature>
<keyword evidence="12 15" id="KW-0460">Magnesium</keyword>
<dbReference type="FunFam" id="3.30.470.20:FF:000017">
    <property type="entry name" value="Phosphoenolpyruvate synthase"/>
    <property type="match status" value="1"/>
</dbReference>
<dbReference type="Pfam" id="PF02896">
    <property type="entry name" value="PEP-utilizers_C"/>
    <property type="match status" value="1"/>
</dbReference>
<dbReference type="FunFam" id="3.30.1490.20:FF:000010">
    <property type="entry name" value="Phosphoenolpyruvate synthase"/>
    <property type="match status" value="1"/>
</dbReference>
<dbReference type="InterPro" id="IPR023151">
    <property type="entry name" value="PEP_util_CS"/>
</dbReference>
<dbReference type="Gene3D" id="3.50.30.10">
    <property type="entry name" value="Phosphohistidine domain"/>
    <property type="match status" value="1"/>
</dbReference>
<evidence type="ECO:0000313" key="19">
    <source>
        <dbReference type="EMBL" id="OGY29147.1"/>
    </source>
</evidence>
<evidence type="ECO:0000256" key="15">
    <source>
        <dbReference type="PIRNR" id="PIRNR000854"/>
    </source>
</evidence>
<evidence type="ECO:0000256" key="1">
    <source>
        <dbReference type="ARBA" id="ARBA00001946"/>
    </source>
</evidence>
<dbReference type="InterPro" id="IPR040442">
    <property type="entry name" value="Pyrv_kinase-like_dom_sf"/>
</dbReference>
<dbReference type="PANTHER" id="PTHR43030">
    <property type="entry name" value="PHOSPHOENOLPYRUVATE SYNTHASE"/>
    <property type="match status" value="1"/>
</dbReference>
<sequence>MPSIIWFKDLKIEDVPKVGGKNASLGEMYTNLVKEGVSIPNGFAVTAAAYQEFLKANNLEEKIAKILQDLDTENLANLQDRGQAIRQLIRKSTLPAALEHEILTSYKSLSKEFKVENTDVAVRSSATAEDLPGASFAGQQDSFLNVVGNQALLETVRNCFASLFTDRAISYREDKGFDHLKTYLSVGIQKMVRSDQACSGVMFTLDPETGFEGVVVLTGAWGLGELIVQGEVIPDEFQIFKDTLKKGYPAIISRELGTKEKTLIYGEGGKATTLTTTAVNKQQQFILSDHEILKLARWGVLIEDHYQKPMDLEWAKDGVSGELFIVQARPETIHGTKKVKEIKHYKMKKTTEMITKGAAVGTKIGEGKAKIIDDPSGIKTFQEGEVLVTRMTDPDWEPIMKIAASIVTDEGGRTSHAAIVSRELGIPAIVGTGNATEKIGSGELVTVDCSSGVDGFVWKGKTDWEVETFSLEHLEKPKTHIMVNIGSPNEAYEASFLPNDGVGLAREEFIIASHIKIHPLSLINFESLEDVVLKKKIDKLTRGYKNKLDFYVQKLASGIAQIGAAFYPNPVIVRFSDFKTNEYATLLGGKAFEPKEENPMLGWRGSSRYYDSRFSEAFGLECKAIKIVREDWGLENVIVMVPFCRTPEEGEKVLETMAKHGLKRGETNLKIYMMVEIPSNVLQADEFVKLFDGFSIGSNDLTQLTLGIDRDNAQLSHIANERNESVKTLISQIIKVAKKHKKYIGICGQAPSDYEDFAQFLVEEGIESISLNPDTVLKTTLAILKTEKRLNK</sequence>
<proteinExistence type="inferred from homology"/>
<dbReference type="PANTHER" id="PTHR43030:SF1">
    <property type="entry name" value="PHOSPHOENOLPYRUVATE SYNTHASE"/>
    <property type="match status" value="1"/>
</dbReference>
<evidence type="ECO:0000259" key="17">
    <source>
        <dbReference type="Pfam" id="PF01326"/>
    </source>
</evidence>
<evidence type="ECO:0000256" key="11">
    <source>
        <dbReference type="ARBA" id="ARBA00022840"/>
    </source>
</evidence>
<evidence type="ECO:0000256" key="4">
    <source>
        <dbReference type="ARBA" id="ARBA00007837"/>
    </source>
</evidence>
<dbReference type="UniPathway" id="UPA00138"/>
<evidence type="ECO:0000256" key="2">
    <source>
        <dbReference type="ARBA" id="ARBA00002988"/>
    </source>
</evidence>
<dbReference type="InterPro" id="IPR008279">
    <property type="entry name" value="PEP-util_enz_mobile_dom"/>
</dbReference>
<dbReference type="InterPro" id="IPR013815">
    <property type="entry name" value="ATP_grasp_subdomain_1"/>
</dbReference>
<name>A0A1G1WPM4_9BACT</name>
<dbReference type="EMBL" id="MHCZ01000040">
    <property type="protein sequence ID" value="OGY29147.1"/>
    <property type="molecule type" value="Genomic_DNA"/>
</dbReference>
<dbReference type="STRING" id="1802603.A3F35_03095"/>
<dbReference type="SUPFAM" id="SSF56059">
    <property type="entry name" value="Glutathione synthetase ATP-binding domain-like"/>
    <property type="match status" value="1"/>
</dbReference>
<dbReference type="Gene3D" id="3.30.470.20">
    <property type="entry name" value="ATP-grasp fold, B domain"/>
    <property type="match status" value="1"/>
</dbReference>
<keyword evidence="19" id="KW-0670">Pyruvate</keyword>
<dbReference type="Pfam" id="PF00391">
    <property type="entry name" value="PEP-utilizers"/>
    <property type="match status" value="1"/>
</dbReference>
<dbReference type="GO" id="GO:0006094">
    <property type="term" value="P:gluconeogenesis"/>
    <property type="evidence" value="ECO:0007669"/>
    <property type="project" value="UniProtKB-UniPathway"/>
</dbReference>
<feature type="domain" description="PEP-utilising enzyme mobile" evidence="16">
    <location>
        <begin position="381"/>
        <end position="452"/>
    </location>
</feature>
<dbReference type="NCBIfam" id="TIGR01418">
    <property type="entry name" value="PEP_synth"/>
    <property type="match status" value="1"/>
</dbReference>
<evidence type="ECO:0000256" key="12">
    <source>
        <dbReference type="ARBA" id="ARBA00022842"/>
    </source>
</evidence>
<dbReference type="PIRSF" id="PIRSF000854">
    <property type="entry name" value="PEP_synthase"/>
    <property type="match status" value="1"/>
</dbReference>
<dbReference type="SUPFAM" id="SSF52009">
    <property type="entry name" value="Phosphohistidine domain"/>
    <property type="match status" value="1"/>
</dbReference>
<keyword evidence="8 15" id="KW-0479">Metal-binding</keyword>
<dbReference type="Gene3D" id="3.30.1490.20">
    <property type="entry name" value="ATP-grasp fold, A domain"/>
    <property type="match status" value="1"/>
</dbReference>
<dbReference type="InterPro" id="IPR018274">
    <property type="entry name" value="PEP_util_AS"/>
</dbReference>
<dbReference type="EC" id="2.7.9.2" evidence="5 15"/>
<comment type="cofactor">
    <cofactor evidence="1 15">
        <name>Mg(2+)</name>
        <dbReference type="ChEBI" id="CHEBI:18420"/>
    </cofactor>
</comment>
<dbReference type="Pfam" id="PF01326">
    <property type="entry name" value="PPDK_N"/>
    <property type="match status" value="1"/>
</dbReference>
<organism evidence="19 20">
    <name type="scientific">Candidatus Woykebacteria bacterium RIFCSPHIGHO2_12_FULL_45_10</name>
    <dbReference type="NCBI Taxonomy" id="1802603"/>
    <lineage>
        <taxon>Bacteria</taxon>
        <taxon>Candidatus Woykeibacteriota</taxon>
    </lineage>
</organism>
<evidence type="ECO:0000256" key="9">
    <source>
        <dbReference type="ARBA" id="ARBA00022741"/>
    </source>
</evidence>
<reference evidence="19 20" key="1">
    <citation type="journal article" date="2016" name="Nat. Commun.">
        <title>Thousands of microbial genomes shed light on interconnected biogeochemical processes in an aquifer system.</title>
        <authorList>
            <person name="Anantharaman K."/>
            <person name="Brown C.T."/>
            <person name="Hug L.A."/>
            <person name="Sharon I."/>
            <person name="Castelle C.J."/>
            <person name="Probst A.J."/>
            <person name="Thomas B.C."/>
            <person name="Singh A."/>
            <person name="Wilkins M.J."/>
            <person name="Karaoz U."/>
            <person name="Brodie E.L."/>
            <person name="Williams K.H."/>
            <person name="Hubbard S.S."/>
            <person name="Banfield J.F."/>
        </authorList>
    </citation>
    <scope>NUCLEOTIDE SEQUENCE [LARGE SCALE GENOMIC DNA]</scope>
</reference>
<dbReference type="NCBIfam" id="NF005057">
    <property type="entry name" value="PRK06464.1"/>
    <property type="match status" value="1"/>
</dbReference>
<dbReference type="InterPro" id="IPR015813">
    <property type="entry name" value="Pyrv/PenolPyrv_kinase-like_dom"/>
</dbReference>
<protein>
    <recommendedName>
        <fullName evidence="6 15">Phosphoenolpyruvate synthase</fullName>
        <shortName evidence="15">PEP synthase</shortName>
        <ecNumber evidence="5 15">2.7.9.2</ecNumber>
    </recommendedName>
    <alternativeName>
        <fullName evidence="13 15">Pyruvate, water dikinase</fullName>
    </alternativeName>
</protein>
<dbReference type="InterPro" id="IPR002192">
    <property type="entry name" value="PPDK_AMP/ATP-bd"/>
</dbReference>
<feature type="domain" description="PEP-utilising enzyme C-terminal" evidence="18">
    <location>
        <begin position="472"/>
        <end position="785"/>
    </location>
</feature>
<keyword evidence="7 15" id="KW-0808">Transferase</keyword>
<dbReference type="GO" id="GO:0046872">
    <property type="term" value="F:metal ion binding"/>
    <property type="evidence" value="ECO:0007669"/>
    <property type="project" value="UniProtKB-KW"/>
</dbReference>
<dbReference type="InterPro" id="IPR036637">
    <property type="entry name" value="Phosphohistidine_dom_sf"/>
</dbReference>
<evidence type="ECO:0000256" key="5">
    <source>
        <dbReference type="ARBA" id="ARBA00011996"/>
    </source>
</evidence>
<evidence type="ECO:0000256" key="10">
    <source>
        <dbReference type="ARBA" id="ARBA00022777"/>
    </source>
</evidence>
<keyword evidence="11 15" id="KW-0067">ATP-binding</keyword>
<dbReference type="SUPFAM" id="SSF51621">
    <property type="entry name" value="Phosphoenolpyruvate/pyruvate domain"/>
    <property type="match status" value="1"/>
</dbReference>
<comment type="function">
    <text evidence="2 15">Catalyzes the phosphorylation of pyruvate to phosphoenolpyruvate.</text>
</comment>
<comment type="catalytic activity">
    <reaction evidence="14 15">
        <text>pyruvate + ATP + H2O = phosphoenolpyruvate + AMP + phosphate + 2 H(+)</text>
        <dbReference type="Rhea" id="RHEA:11364"/>
        <dbReference type="ChEBI" id="CHEBI:15361"/>
        <dbReference type="ChEBI" id="CHEBI:15377"/>
        <dbReference type="ChEBI" id="CHEBI:15378"/>
        <dbReference type="ChEBI" id="CHEBI:30616"/>
        <dbReference type="ChEBI" id="CHEBI:43474"/>
        <dbReference type="ChEBI" id="CHEBI:58702"/>
        <dbReference type="ChEBI" id="CHEBI:456215"/>
        <dbReference type="EC" id="2.7.9.2"/>
    </reaction>
</comment>
<evidence type="ECO:0000256" key="13">
    <source>
        <dbReference type="ARBA" id="ARBA00033470"/>
    </source>
</evidence>
<dbReference type="Proteomes" id="UP000178068">
    <property type="component" value="Unassembled WGS sequence"/>
</dbReference>
<dbReference type="InterPro" id="IPR000121">
    <property type="entry name" value="PEP_util_C"/>
</dbReference>
<dbReference type="Gene3D" id="3.20.20.60">
    <property type="entry name" value="Phosphoenolpyruvate-binding domains"/>
    <property type="match status" value="1"/>
</dbReference>
<comment type="caution">
    <text evidence="19">The sequence shown here is derived from an EMBL/GenBank/DDBJ whole genome shotgun (WGS) entry which is preliminary data.</text>
</comment>
<dbReference type="GO" id="GO:0008986">
    <property type="term" value="F:pyruvate, water dikinase activity"/>
    <property type="evidence" value="ECO:0007669"/>
    <property type="project" value="UniProtKB-EC"/>
</dbReference>
<evidence type="ECO:0000259" key="18">
    <source>
        <dbReference type="Pfam" id="PF02896"/>
    </source>
</evidence>
<comment type="similarity">
    <text evidence="4 15">Belongs to the PEP-utilizing enzyme family.</text>
</comment>
<evidence type="ECO:0000256" key="3">
    <source>
        <dbReference type="ARBA" id="ARBA00004742"/>
    </source>
</evidence>
<keyword evidence="9 15" id="KW-0547">Nucleotide-binding</keyword>
<dbReference type="InterPro" id="IPR006319">
    <property type="entry name" value="PEP_synth"/>
</dbReference>
<gene>
    <name evidence="19" type="ORF">A3F35_03095</name>
</gene>
<dbReference type="AlphaFoldDB" id="A0A1G1WPM4"/>
<evidence type="ECO:0000313" key="20">
    <source>
        <dbReference type="Proteomes" id="UP000178068"/>
    </source>
</evidence>